<dbReference type="EMBL" id="JADQDP010000004">
    <property type="protein sequence ID" value="MBF9143680.1"/>
    <property type="molecule type" value="Genomic_DNA"/>
</dbReference>
<evidence type="ECO:0000313" key="2">
    <source>
        <dbReference type="Proteomes" id="UP000645610"/>
    </source>
</evidence>
<gene>
    <name evidence="1" type="ORF">I2I01_18690</name>
</gene>
<keyword evidence="2" id="KW-1185">Reference proteome</keyword>
<dbReference type="RefSeq" id="WP_196288023.1">
    <property type="nucleotide sequence ID" value="NZ_JADQDP010000004.1"/>
</dbReference>
<protein>
    <submittedName>
        <fullName evidence="1">Uncharacterized protein</fullName>
    </submittedName>
</protein>
<organism evidence="1 2">
    <name type="scientific">Hymenobacter properus</name>
    <dbReference type="NCBI Taxonomy" id="2791026"/>
    <lineage>
        <taxon>Bacteria</taxon>
        <taxon>Pseudomonadati</taxon>
        <taxon>Bacteroidota</taxon>
        <taxon>Cytophagia</taxon>
        <taxon>Cytophagales</taxon>
        <taxon>Hymenobacteraceae</taxon>
        <taxon>Hymenobacter</taxon>
    </lineage>
</organism>
<name>A0A931BQD9_9BACT</name>
<evidence type="ECO:0000313" key="1">
    <source>
        <dbReference type="EMBL" id="MBF9143680.1"/>
    </source>
</evidence>
<dbReference type="AlphaFoldDB" id="A0A931BQD9"/>
<proteinExistence type="predicted"/>
<dbReference type="Proteomes" id="UP000645610">
    <property type="component" value="Unassembled WGS sequence"/>
</dbReference>
<comment type="caution">
    <text evidence="1">The sequence shown here is derived from an EMBL/GenBank/DDBJ whole genome shotgun (WGS) entry which is preliminary data.</text>
</comment>
<sequence>MSDFATSRTHWRIFIFSILAGVLATTQVLAAGPKPKPPVFAPGHYRLADGISRTGILCLVSDNELLVKDEGVAEPQHFAAVQVKNFVIGVDSFTVLRKFDVVINGVVAHYPCAMVRVYQAAQGLELYGLKGTMDVYSAPPGTQASMLQGAGANLRYGLLGVAVGAAGGALLEKKTGTYEEKV</sequence>
<accession>A0A931BQD9</accession>
<reference evidence="1 2" key="1">
    <citation type="submission" date="2020-11" db="EMBL/GenBank/DDBJ databases">
        <authorList>
            <person name="Kim M.K."/>
        </authorList>
    </citation>
    <scope>NUCLEOTIDE SEQUENCE [LARGE SCALE GENOMIC DNA]</scope>
    <source>
        <strain evidence="1 2">BT439</strain>
    </source>
</reference>